<dbReference type="Pfam" id="PF16486">
    <property type="entry name" value="ArgoN"/>
    <property type="match status" value="1"/>
</dbReference>
<dbReference type="SMART" id="SM00949">
    <property type="entry name" value="PAZ"/>
    <property type="match status" value="1"/>
</dbReference>
<keyword evidence="3" id="KW-0694">RNA-binding</keyword>
<dbReference type="FunFam" id="3.30.420.10:FF:000001">
    <property type="entry name" value="Protein argonaute-2"/>
    <property type="match status" value="1"/>
</dbReference>
<dbReference type="InterPro" id="IPR036397">
    <property type="entry name" value="RNaseH_sf"/>
</dbReference>
<dbReference type="Pfam" id="PF02170">
    <property type="entry name" value="PAZ"/>
    <property type="match status" value="1"/>
</dbReference>
<keyword evidence="4" id="KW-0943">RNA-mediated gene silencing</keyword>
<dbReference type="Gene3D" id="3.40.50.2300">
    <property type="match status" value="2"/>
</dbReference>
<dbReference type="InterPro" id="IPR045246">
    <property type="entry name" value="Piwi_ago-like"/>
</dbReference>
<proteinExistence type="inferred from homology"/>
<dbReference type="CDD" id="cd04657">
    <property type="entry name" value="Piwi_ago-like"/>
    <property type="match status" value="1"/>
</dbReference>
<gene>
    <name evidence="7" type="primary">AGO3</name>
</gene>
<dbReference type="FunFam" id="2.170.260.10:FF:000001">
    <property type="entry name" value="Protein argonaute-2"/>
    <property type="match status" value="1"/>
</dbReference>
<dbReference type="SUPFAM" id="SSF53098">
    <property type="entry name" value="Ribonuclease H-like"/>
    <property type="match status" value="1"/>
</dbReference>
<dbReference type="InterPro" id="IPR032474">
    <property type="entry name" value="Argonaute_N"/>
</dbReference>
<dbReference type="PANTHER" id="PTHR22891">
    <property type="entry name" value="EUKARYOTIC TRANSLATION INITIATION FACTOR 2C"/>
    <property type="match status" value="1"/>
</dbReference>
<evidence type="ECO:0000259" key="5">
    <source>
        <dbReference type="PROSITE" id="PS50821"/>
    </source>
</evidence>
<evidence type="ECO:0000313" key="8">
    <source>
        <dbReference type="Proteomes" id="UP000314980"/>
    </source>
</evidence>
<dbReference type="Pfam" id="PF02171">
    <property type="entry name" value="Piwi"/>
    <property type="match status" value="1"/>
</dbReference>
<comment type="similarity">
    <text evidence="1">Belongs to the argonaute family. Ago subfamily.</text>
</comment>
<evidence type="ECO:0000256" key="4">
    <source>
        <dbReference type="ARBA" id="ARBA00023158"/>
    </source>
</evidence>
<dbReference type="InterPro" id="IPR014811">
    <property type="entry name" value="ArgoL1"/>
</dbReference>
<dbReference type="GeneTree" id="ENSGT00940000155256"/>
<organism evidence="7 8">
    <name type="scientific">Lates calcarifer</name>
    <name type="common">Barramundi</name>
    <name type="synonym">Holocentrus calcarifer</name>
    <dbReference type="NCBI Taxonomy" id="8187"/>
    <lineage>
        <taxon>Eukaryota</taxon>
        <taxon>Metazoa</taxon>
        <taxon>Chordata</taxon>
        <taxon>Craniata</taxon>
        <taxon>Vertebrata</taxon>
        <taxon>Euteleostomi</taxon>
        <taxon>Actinopterygii</taxon>
        <taxon>Neopterygii</taxon>
        <taxon>Teleostei</taxon>
        <taxon>Neoteleostei</taxon>
        <taxon>Acanthomorphata</taxon>
        <taxon>Carangaria</taxon>
        <taxon>Carangaria incertae sedis</taxon>
        <taxon>Centropomidae</taxon>
        <taxon>Lates</taxon>
    </lineage>
</organism>
<evidence type="ECO:0000313" key="7">
    <source>
        <dbReference type="Ensembl" id="ENSLCAP00010036636.1"/>
    </source>
</evidence>
<dbReference type="PROSITE" id="PS50821">
    <property type="entry name" value="PAZ"/>
    <property type="match status" value="1"/>
</dbReference>
<name>A0A4W6EEX0_LATCA</name>
<accession>A0A4W6EEX0</accession>
<evidence type="ECO:0000256" key="1">
    <source>
        <dbReference type="ARBA" id="ARBA00008201"/>
    </source>
</evidence>
<dbReference type="InterPro" id="IPR036085">
    <property type="entry name" value="PAZ_dom_sf"/>
</dbReference>
<sequence length="749" mass="84710">MEIGTTGAAGAQALFSLPRRPGYGTIGKPIKLLANCFQVEIPKIDVYLYEVDIKPDKCPRRVNREVVDSMVQHFKVTIFGDRLPVYDGKKSLYTANPLPVATGGVDLDVTLPGEGGKDRPFKVTIRFVSLVSWHMLHEVLTGRGVPEPLDLEKPLSTNPVHAVDVVLRHLPSMKYTPVGRSFFSSPDGYDHPLGGGREVWFGFHQSVRPAMWKMMLNIDVSATAFYKAQPVIQFMCEVLDIHNIDEQPRPLTDSHRVKFTKEIKGLKVEVTHCGTMRRKYRVCNVTRRPASLQTFPLQLENGQTVERTVAQYFREKYNLQLKYPHLPCLQVGQEQKHTYLPLEVCNIVAGQRCIKKLTDNQTSTMIKATARSAPDRQEEISRLNRTVATPSHGVWDMRGKQFHTGVEIKMWAIACFATQRQLKRVGDTLLGMATQCVQVKNVVKTSPQTLSNLCLKINVKLGGINNILVPHQRPSVFQQPVIFLGADVTHPPAGDGKKPSIAAVVGSMDAHPSRYCATVRVQRPRQEIIQDLASMVRELLIQFYKSTRYKPTRIIFYRDGVSEGQFRQVLYYELLAIREACISLEKEYQPGITYIVVQKRHHTRLFCADRNERVGRSGNIPAGTTVDTDITHPYEFDFYLCSHAGIQGTSRPSHYHVLWDDNCFTADEFQLLTYQLCHTYVRCTRSVSIPAPAYYAHLVAFRARYHLVDKEHDSAEGSHVSGQSNGRDPQALAKAVQIHHDTLRTMYFA</sequence>
<evidence type="ECO:0000256" key="3">
    <source>
        <dbReference type="ARBA" id="ARBA00022884"/>
    </source>
</evidence>
<keyword evidence="8" id="KW-1185">Reference proteome</keyword>
<dbReference type="InterPro" id="IPR003100">
    <property type="entry name" value="PAZ_dom"/>
</dbReference>
<dbReference type="Gene3D" id="3.30.420.10">
    <property type="entry name" value="Ribonuclease H-like superfamily/Ribonuclease H"/>
    <property type="match status" value="1"/>
</dbReference>
<dbReference type="Ensembl" id="ENSLCAT00010037497.1">
    <property type="protein sequence ID" value="ENSLCAP00010036636.1"/>
    <property type="gene ID" value="ENSLCAG00010016161.1"/>
</dbReference>
<evidence type="ECO:0000259" key="6">
    <source>
        <dbReference type="PROSITE" id="PS50822"/>
    </source>
</evidence>
<dbReference type="Proteomes" id="UP000314980">
    <property type="component" value="Unassembled WGS sequence"/>
</dbReference>
<keyword evidence="2" id="KW-0810">Translation regulation</keyword>
<dbReference type="SUPFAM" id="SSF101690">
    <property type="entry name" value="PAZ domain"/>
    <property type="match status" value="1"/>
</dbReference>
<dbReference type="Gene3D" id="2.170.260.10">
    <property type="entry name" value="paz domain"/>
    <property type="match status" value="1"/>
</dbReference>
<feature type="domain" description="PAZ" evidence="5">
    <location>
        <begin position="230"/>
        <end position="349"/>
    </location>
</feature>
<feature type="domain" description="Piwi" evidence="6">
    <location>
        <begin position="422"/>
        <end position="708"/>
    </location>
</feature>
<reference evidence="7" key="2">
    <citation type="submission" date="2025-08" db="UniProtKB">
        <authorList>
            <consortium name="Ensembl"/>
        </authorList>
    </citation>
    <scope>IDENTIFICATION</scope>
</reference>
<dbReference type="SMART" id="SM00950">
    <property type="entry name" value="Piwi"/>
    <property type="match status" value="1"/>
</dbReference>
<dbReference type="CDD" id="cd02846">
    <property type="entry name" value="PAZ_argonaute_like"/>
    <property type="match status" value="1"/>
</dbReference>
<dbReference type="SMART" id="SM01163">
    <property type="entry name" value="DUF1785"/>
    <property type="match status" value="1"/>
</dbReference>
<dbReference type="InterPro" id="IPR012337">
    <property type="entry name" value="RNaseH-like_sf"/>
</dbReference>
<dbReference type="GO" id="GO:0006417">
    <property type="term" value="P:regulation of translation"/>
    <property type="evidence" value="ECO:0007669"/>
    <property type="project" value="UniProtKB-KW"/>
</dbReference>
<dbReference type="Pfam" id="PF08699">
    <property type="entry name" value="ArgoL1"/>
    <property type="match status" value="1"/>
</dbReference>
<dbReference type="PROSITE" id="PS50822">
    <property type="entry name" value="PIWI"/>
    <property type="match status" value="1"/>
</dbReference>
<dbReference type="AlphaFoldDB" id="A0A4W6EEX0"/>
<dbReference type="GO" id="GO:0031047">
    <property type="term" value="P:regulatory ncRNA-mediated gene silencing"/>
    <property type="evidence" value="ECO:0007669"/>
    <property type="project" value="UniProtKB-KW"/>
</dbReference>
<protein>
    <submittedName>
        <fullName evidence="7">Argonaute RISC catalytic component 3</fullName>
    </submittedName>
</protein>
<dbReference type="InterPro" id="IPR003165">
    <property type="entry name" value="Piwi"/>
</dbReference>
<evidence type="ECO:0000256" key="2">
    <source>
        <dbReference type="ARBA" id="ARBA00022845"/>
    </source>
</evidence>
<dbReference type="GO" id="GO:0003723">
    <property type="term" value="F:RNA binding"/>
    <property type="evidence" value="ECO:0007669"/>
    <property type="project" value="UniProtKB-KW"/>
</dbReference>
<reference evidence="8" key="1">
    <citation type="submission" date="2015-09" db="EMBL/GenBank/DDBJ databases">
        <authorList>
            <person name="Sai Rama Sridatta P."/>
        </authorList>
    </citation>
    <scope>NUCLEOTIDE SEQUENCE [LARGE SCALE GENOMIC DNA]</scope>
</reference>
<reference evidence="7" key="3">
    <citation type="submission" date="2025-09" db="UniProtKB">
        <authorList>
            <consortium name="Ensembl"/>
        </authorList>
    </citation>
    <scope>IDENTIFICATION</scope>
</reference>